<name>A0A391NMN3_9EUKA</name>
<dbReference type="Proteomes" id="UP000265618">
    <property type="component" value="Unassembled WGS sequence"/>
</dbReference>
<evidence type="ECO:0000256" key="1">
    <source>
        <dbReference type="SAM" id="Phobius"/>
    </source>
</evidence>
<dbReference type="AlphaFoldDB" id="A0A391NMN3"/>
<evidence type="ECO:0000313" key="2">
    <source>
        <dbReference type="EMBL" id="GCA62330.1"/>
    </source>
</evidence>
<dbReference type="EMBL" id="BDIP01000504">
    <property type="protein sequence ID" value="GCA62330.1"/>
    <property type="molecule type" value="Genomic_DNA"/>
</dbReference>
<evidence type="ECO:0000313" key="3">
    <source>
        <dbReference type="Proteomes" id="UP000265618"/>
    </source>
</evidence>
<feature type="transmembrane region" description="Helical" evidence="1">
    <location>
        <begin position="28"/>
        <end position="49"/>
    </location>
</feature>
<keyword evidence="1" id="KW-1133">Transmembrane helix</keyword>
<keyword evidence="1" id="KW-0812">Transmembrane</keyword>
<proteinExistence type="predicted"/>
<accession>A0A391NMN3</accession>
<comment type="caution">
    <text evidence="2">The sequence shown here is derived from an EMBL/GenBank/DDBJ whole genome shotgun (WGS) entry which is preliminary data.</text>
</comment>
<reference evidence="2 3" key="1">
    <citation type="journal article" date="2018" name="PLoS ONE">
        <title>The draft genome of Kipferlia bialata reveals reductive genome evolution in fornicate parasites.</title>
        <authorList>
            <person name="Tanifuji G."/>
            <person name="Takabayashi S."/>
            <person name="Kume K."/>
            <person name="Takagi M."/>
            <person name="Nakayama T."/>
            <person name="Kamikawa R."/>
            <person name="Inagaki Y."/>
            <person name="Hashimoto T."/>
        </authorList>
    </citation>
    <scope>NUCLEOTIDE SEQUENCE [LARGE SCALE GENOMIC DNA]</scope>
    <source>
        <strain evidence="2">NY0173</strain>
    </source>
</reference>
<keyword evidence="3" id="KW-1185">Reference proteome</keyword>
<keyword evidence="1" id="KW-0472">Membrane</keyword>
<organism evidence="2 3">
    <name type="scientific">Kipferlia bialata</name>
    <dbReference type="NCBI Taxonomy" id="797122"/>
    <lineage>
        <taxon>Eukaryota</taxon>
        <taxon>Metamonada</taxon>
        <taxon>Carpediemonas-like organisms</taxon>
        <taxon>Kipferlia</taxon>
    </lineage>
</organism>
<feature type="transmembrane region" description="Helical" evidence="1">
    <location>
        <begin position="61"/>
        <end position="82"/>
    </location>
</feature>
<gene>
    <name evidence="2" type="ORF">KIPB_002847</name>
</gene>
<sequence length="100" mass="10969">MLGQGILTVVTWHRNQAELYGRGLSPKLLIEACILVLAEMLYCTTYLCFFSLESTARESVLFDAVVLTGLESCLVIFGVHFVRTVAKAEITIESALLSGL</sequence>
<protein>
    <submittedName>
        <fullName evidence="2">Uncharacterized protein</fullName>
    </submittedName>
</protein>